<keyword evidence="10" id="KW-0030">Aminoacyl-tRNA synthetase</keyword>
<dbReference type="PROSITE" id="PS00178">
    <property type="entry name" value="AA_TRNA_LIGASE_I"/>
    <property type="match status" value="1"/>
</dbReference>
<evidence type="ECO:0000256" key="6">
    <source>
        <dbReference type="ARBA" id="ARBA00022598"/>
    </source>
</evidence>
<feature type="compositionally biased region" description="Low complexity" evidence="12">
    <location>
        <begin position="239"/>
        <end position="281"/>
    </location>
</feature>
<dbReference type="InParanoid" id="A0A0D2X0E1"/>
<dbReference type="InterPro" id="IPR001412">
    <property type="entry name" value="aa-tRNA-synth_I_CS"/>
</dbReference>
<dbReference type="STRING" id="595528.A0A0D2X0E1"/>
<dbReference type="GO" id="GO:0004830">
    <property type="term" value="F:tryptophan-tRNA ligase activity"/>
    <property type="evidence" value="ECO:0007669"/>
    <property type="project" value="UniProtKB-EC"/>
</dbReference>
<keyword evidence="8" id="KW-0067">ATP-binding</keyword>
<keyword evidence="7" id="KW-0547">Nucleotide-binding</keyword>
<proteinExistence type="inferred from homology"/>
<dbReference type="Gene3D" id="1.10.3450.30">
    <property type="match status" value="1"/>
</dbReference>
<dbReference type="EC" id="6.1.1.2" evidence="3"/>
<evidence type="ECO:0000256" key="10">
    <source>
        <dbReference type="ARBA" id="ARBA00023146"/>
    </source>
</evidence>
<keyword evidence="6" id="KW-0436">Ligase</keyword>
<accession>A0A0D2X0E1</accession>
<protein>
    <recommendedName>
        <fullName evidence="4">Tryptophan--tRNA ligase, cytoplasmic</fullName>
        <ecNumber evidence="3">6.1.1.2</ecNumber>
    </recommendedName>
    <alternativeName>
        <fullName evidence="11">Tryptophanyl-tRNA synthetase</fullName>
    </alternativeName>
</protein>
<evidence type="ECO:0000256" key="2">
    <source>
        <dbReference type="ARBA" id="ARBA00005594"/>
    </source>
</evidence>
<evidence type="ECO:0000256" key="8">
    <source>
        <dbReference type="ARBA" id="ARBA00022840"/>
    </source>
</evidence>
<name>A0A0D2X0E1_CAPO3</name>
<dbReference type="Gene3D" id="1.10.240.10">
    <property type="entry name" value="Tyrosyl-Transfer RNA Synthetase"/>
    <property type="match status" value="1"/>
</dbReference>
<dbReference type="GO" id="GO:0005737">
    <property type="term" value="C:cytoplasm"/>
    <property type="evidence" value="ECO:0007669"/>
    <property type="project" value="UniProtKB-SubCell"/>
</dbReference>
<gene>
    <name evidence="14" type="ORF">CAOG_009311</name>
</gene>
<dbReference type="AlphaFoldDB" id="A0A0D2X0E1"/>
<dbReference type="eggNOG" id="ENOG502QTBE">
    <property type="taxonomic scope" value="Eukaryota"/>
</dbReference>
<evidence type="ECO:0000256" key="9">
    <source>
        <dbReference type="ARBA" id="ARBA00022917"/>
    </source>
</evidence>
<evidence type="ECO:0000256" key="7">
    <source>
        <dbReference type="ARBA" id="ARBA00022741"/>
    </source>
</evidence>
<dbReference type="Proteomes" id="UP000008743">
    <property type="component" value="Unassembled WGS sequence"/>
</dbReference>
<dbReference type="PhylomeDB" id="A0A0D2X0E1"/>
<dbReference type="NCBIfam" id="TIGR00233">
    <property type="entry name" value="trpS"/>
    <property type="match status" value="1"/>
</dbReference>
<dbReference type="InterPro" id="IPR038060">
    <property type="entry name" value="C12orf66-like_central_sf"/>
</dbReference>
<dbReference type="Pfam" id="PF00579">
    <property type="entry name" value="tRNA-synt_1b"/>
    <property type="match status" value="1"/>
</dbReference>
<dbReference type="PRINTS" id="PR01039">
    <property type="entry name" value="TRNASYNTHTRP"/>
</dbReference>
<dbReference type="FunFam" id="3.40.50.620:FF:000033">
    <property type="entry name" value="tryptophan--tRNA ligase, cytoplasmic"/>
    <property type="match status" value="1"/>
</dbReference>
<dbReference type="PANTHER" id="PTHR10055">
    <property type="entry name" value="TRYPTOPHANYL-TRNA SYNTHETASE"/>
    <property type="match status" value="1"/>
</dbReference>
<comment type="subcellular location">
    <subcellularLocation>
        <location evidence="1">Cytoplasm</location>
    </subcellularLocation>
</comment>
<dbReference type="InterPro" id="IPR018544">
    <property type="entry name" value="KICS_2"/>
</dbReference>
<sequence length="1037" mass="115133">MTMTDATVSPVVLSEFYSALAMSDWARAMRAVTLNAKKERELKKTSVAFFNHHLLTVLNQLVAACQMHGSLIFLEYKWFRKNTLALTYTTLLDELARTEGMLKDGALLQSDEETRLIQAVCVHTATFLRARLELMQAYIGLASLTVPSIPQYLEIVAALRTTLERYRAGLGHPLFFPLKLGHEVEVTILLSLLLAQVAMCEYRFVDAVTNLFRAKAEFERWRRIMMAIAVDRPYPVPLQPGESQSQSSAPGAAPAGAQTPLPESSTASNPLLSSSSSVPTSHADPLSLPTHHNIPPLVMDSSTSLSSFQPPNTYKWLNAFHSNLLSKFALYFHHMLRKHTALDMKNLVARCDVDLVGTIRSFHRKTNALVSIVLCAEDLPFSMDGYLHPSQRPDPPTGMQCYPAIFSYPGERPLEHWPSVVSLITSNSSALSSTRRVYFFDPSPKVQSTYFITSVDSNVYCVVIFTQQKRQENDQAVIDFFASSCPDERFANPKELLDHYTAQQHMHVACRCGERFVGSSATASAALKAHHEANEEHKPQKGEKAQSCTICLHVYYLRSDLDKHLKESGHDVLMTEMFAANNKAPKEQKPKGKGKNADKAAADGASSSTAAAAPVAAAAAAAAVPVAVAAVASAAASSSDAPAAAGAATTENAGEQVVTPWEVNAAGGVDYQKLITEFGSDAIDANLLAKIERVTKRPLHSFLKRGIFFSHRDLHGVLDRYEKGERFYLYTGRGPSSDSMHVGHLIPFLMTKAMQDMFGVPLVIQMTDDEKFLWKNMTLEDGYRFTRENAKDIIACGFDIKKTFIFSNLKFMGGAFYENILRIQKLVSEHTVKKMFGFSESDNIGKFGFPANQASPAFSNTFPFIFGAKSTVDCLIPCAIDQDPYFRMTRDVAPRLGYKKPALVHSKFFPALQGSQSKMSASDLTTSIFLTDTPEQIKSKINKYAFSGGQVTREEQERLGANCDIDVSYQYLSFFLDDDEELERIRVAYSSGKMQTGEIKKRVIEVLQKLVAKHQEARKLVTEEMVDEFMRERPLEL</sequence>
<dbReference type="GO" id="GO:0005524">
    <property type="term" value="F:ATP binding"/>
    <property type="evidence" value="ECO:0007669"/>
    <property type="project" value="UniProtKB-KW"/>
</dbReference>
<feature type="region of interest" description="Disordered" evidence="12">
    <location>
        <begin position="239"/>
        <end position="286"/>
    </location>
</feature>
<dbReference type="SUPFAM" id="SSF160651">
    <property type="entry name" value="FLJ32549 C-terminal domain-like"/>
    <property type="match status" value="1"/>
</dbReference>
<organism evidence="14 15">
    <name type="scientific">Capsaspora owczarzaki (strain ATCC 30864)</name>
    <dbReference type="NCBI Taxonomy" id="595528"/>
    <lineage>
        <taxon>Eukaryota</taxon>
        <taxon>Filasterea</taxon>
        <taxon>Capsaspora</taxon>
    </lineage>
</organism>
<dbReference type="Pfam" id="PF09404">
    <property type="entry name" value="C12orf66_like"/>
    <property type="match status" value="2"/>
</dbReference>
<evidence type="ECO:0000256" key="4">
    <source>
        <dbReference type="ARBA" id="ARBA00013782"/>
    </source>
</evidence>
<dbReference type="PANTHER" id="PTHR10055:SF1">
    <property type="entry name" value="TRYPTOPHAN--TRNA LIGASE, CYTOPLASMIC"/>
    <property type="match status" value="1"/>
</dbReference>
<dbReference type="GO" id="GO:0006436">
    <property type="term" value="P:tryptophanyl-tRNA aminoacylation"/>
    <property type="evidence" value="ECO:0007669"/>
    <property type="project" value="InterPro"/>
</dbReference>
<evidence type="ECO:0000313" key="14">
    <source>
        <dbReference type="EMBL" id="KJE88899.1"/>
    </source>
</evidence>
<dbReference type="FunFam" id="1.10.240.10:FF:000003">
    <property type="entry name" value="Tryptophan--tRNA ligase, cytoplasmic"/>
    <property type="match status" value="1"/>
</dbReference>
<dbReference type="InterPro" id="IPR014729">
    <property type="entry name" value="Rossmann-like_a/b/a_fold"/>
</dbReference>
<comment type="similarity">
    <text evidence="2">Belongs to the class-I aminoacyl-tRNA synthetase family.</text>
</comment>
<evidence type="ECO:0000313" key="15">
    <source>
        <dbReference type="Proteomes" id="UP000008743"/>
    </source>
</evidence>
<keyword evidence="5" id="KW-0963">Cytoplasm</keyword>
<dbReference type="SUPFAM" id="SSF158548">
    <property type="entry name" value="FLJ32549 domain-like"/>
    <property type="match status" value="1"/>
</dbReference>
<dbReference type="PROSITE" id="PS00028">
    <property type="entry name" value="ZINC_FINGER_C2H2_1"/>
    <property type="match status" value="1"/>
</dbReference>
<dbReference type="InterPro" id="IPR002306">
    <property type="entry name" value="Trp-tRNA-ligase"/>
</dbReference>
<reference evidence="15" key="1">
    <citation type="submission" date="2011-02" db="EMBL/GenBank/DDBJ databases">
        <title>The Genome Sequence of Capsaspora owczarzaki ATCC 30864.</title>
        <authorList>
            <person name="Russ C."/>
            <person name="Cuomo C."/>
            <person name="Burger G."/>
            <person name="Gray M.W."/>
            <person name="Holland P.W.H."/>
            <person name="King N."/>
            <person name="Lang F.B.F."/>
            <person name="Roger A.J."/>
            <person name="Ruiz-Trillo I."/>
            <person name="Young S.K."/>
            <person name="Zeng Q."/>
            <person name="Gargeya S."/>
            <person name="Alvarado L."/>
            <person name="Berlin A."/>
            <person name="Chapman S.B."/>
            <person name="Chen Z."/>
            <person name="Freedman E."/>
            <person name="Gellesch M."/>
            <person name="Goldberg J."/>
            <person name="Griggs A."/>
            <person name="Gujja S."/>
            <person name="Heilman E."/>
            <person name="Heiman D."/>
            <person name="Howarth C."/>
            <person name="Mehta T."/>
            <person name="Neiman D."/>
            <person name="Pearson M."/>
            <person name="Roberts A."/>
            <person name="Saif S."/>
            <person name="Shea T."/>
            <person name="Shenoy N."/>
            <person name="Sisk P."/>
            <person name="Stolte C."/>
            <person name="Sykes S."/>
            <person name="White J."/>
            <person name="Yandava C."/>
            <person name="Haas B."/>
            <person name="Nusbaum C."/>
            <person name="Birren B."/>
        </authorList>
    </citation>
    <scope>NUCLEOTIDE SEQUENCE</scope>
    <source>
        <strain evidence="15">ATCC 30864</strain>
    </source>
</reference>
<dbReference type="OrthoDB" id="10261385at2759"/>
<dbReference type="CDD" id="cd00806">
    <property type="entry name" value="TrpRS_core"/>
    <property type="match status" value="1"/>
</dbReference>
<evidence type="ECO:0000256" key="3">
    <source>
        <dbReference type="ARBA" id="ARBA00013161"/>
    </source>
</evidence>
<feature type="domain" description="C2H2-type" evidence="13">
    <location>
        <begin position="548"/>
        <end position="570"/>
    </location>
</feature>
<keyword evidence="15" id="KW-1185">Reference proteome</keyword>
<evidence type="ECO:0000256" key="1">
    <source>
        <dbReference type="ARBA" id="ARBA00004496"/>
    </source>
</evidence>
<dbReference type="SUPFAM" id="SSF52374">
    <property type="entry name" value="Nucleotidylyl transferase"/>
    <property type="match status" value="1"/>
</dbReference>
<dbReference type="EMBL" id="KE346360">
    <property type="protein sequence ID" value="KJE88899.1"/>
    <property type="molecule type" value="Genomic_DNA"/>
</dbReference>
<dbReference type="InterPro" id="IPR013087">
    <property type="entry name" value="Znf_C2H2_type"/>
</dbReference>
<evidence type="ECO:0000256" key="12">
    <source>
        <dbReference type="SAM" id="MobiDB-lite"/>
    </source>
</evidence>
<evidence type="ECO:0000256" key="5">
    <source>
        <dbReference type="ARBA" id="ARBA00022490"/>
    </source>
</evidence>
<evidence type="ECO:0000256" key="11">
    <source>
        <dbReference type="ARBA" id="ARBA00030268"/>
    </source>
</evidence>
<feature type="region of interest" description="Disordered" evidence="12">
    <location>
        <begin position="581"/>
        <end position="601"/>
    </location>
</feature>
<evidence type="ECO:0000259" key="13">
    <source>
        <dbReference type="PROSITE" id="PS00028"/>
    </source>
</evidence>
<feature type="compositionally biased region" description="Basic and acidic residues" evidence="12">
    <location>
        <begin position="584"/>
        <end position="601"/>
    </location>
</feature>
<dbReference type="InterPro" id="IPR002305">
    <property type="entry name" value="aa-tRNA-synth_Ic"/>
</dbReference>
<keyword evidence="9" id="KW-0648">Protein biosynthesis</keyword>
<dbReference type="Gene3D" id="3.40.50.620">
    <property type="entry name" value="HUPs"/>
    <property type="match status" value="1"/>
</dbReference>